<dbReference type="PATRIC" id="fig|49338.4.peg.789"/>
<evidence type="ECO:0000256" key="1">
    <source>
        <dbReference type="ARBA" id="ARBA00022714"/>
    </source>
</evidence>
<evidence type="ECO:0000256" key="4">
    <source>
        <dbReference type="ARBA" id="ARBA00023014"/>
    </source>
</evidence>
<dbReference type="InterPro" id="IPR052950">
    <property type="entry name" value="CISD"/>
</dbReference>
<dbReference type="EMBL" id="LK996017">
    <property type="protein sequence ID" value="CDX00623.1"/>
    <property type="molecule type" value="Genomic_DNA"/>
</dbReference>
<dbReference type="InterPro" id="IPR042216">
    <property type="entry name" value="MitoNEET_CISD"/>
</dbReference>
<dbReference type="AlphaFoldDB" id="A0A098AVL5"/>
<dbReference type="Gene3D" id="3.40.5.90">
    <property type="entry name" value="CDGSH iron-sulfur domain, mitoNEET-type"/>
    <property type="match status" value="2"/>
</dbReference>
<sequence>MSKDLKAGKIKIIKNGPYWVTGNVPLSEKIITPKGKGYEFKEGRRFPPSEEYYLCRCGKSKNAPFCDGSHVGTSFIGTETASRAKYQDRAEVFTGPGLDLLDDNRCAFGRFCHTEKGIVWELIENSDQDEYREMAIKSANECFAGRLTAVDKTGKAIEPEYEPAIEVLQDPEKGVSGGLFVKGYIPLESADGEVYEVRNRVALCRCGRSGNKPFCDATHVPIGFSDGEL</sequence>
<feature type="domain" description="Iron-binding zinc finger CDGSH type" evidence="5">
    <location>
        <begin position="39"/>
        <end position="76"/>
    </location>
</feature>
<keyword evidence="1" id="KW-0001">2Fe-2S</keyword>
<evidence type="ECO:0000313" key="6">
    <source>
        <dbReference type="EMBL" id="CDX00623.1"/>
    </source>
</evidence>
<dbReference type="Pfam" id="PF09360">
    <property type="entry name" value="zf-CDGSH"/>
    <property type="match status" value="2"/>
</dbReference>
<dbReference type="PIRSF" id="PIRSF009180">
    <property type="entry name" value="UCP009180"/>
    <property type="match status" value="1"/>
</dbReference>
<organism evidence="6">
    <name type="scientific">Desulfitobacterium hafniense</name>
    <name type="common">Desulfitobacterium frappieri</name>
    <dbReference type="NCBI Taxonomy" id="49338"/>
    <lineage>
        <taxon>Bacteria</taxon>
        <taxon>Bacillati</taxon>
        <taxon>Bacillota</taxon>
        <taxon>Clostridia</taxon>
        <taxon>Eubacteriales</taxon>
        <taxon>Desulfitobacteriaceae</taxon>
        <taxon>Desulfitobacterium</taxon>
    </lineage>
</organism>
<gene>
    <name evidence="6" type="ORF">DPCES_0736</name>
</gene>
<evidence type="ECO:0000256" key="2">
    <source>
        <dbReference type="ARBA" id="ARBA00022723"/>
    </source>
</evidence>
<dbReference type="GO" id="GO:0046872">
    <property type="term" value="F:metal ion binding"/>
    <property type="evidence" value="ECO:0007669"/>
    <property type="project" value="UniProtKB-KW"/>
</dbReference>
<evidence type="ECO:0000259" key="5">
    <source>
        <dbReference type="SMART" id="SM00704"/>
    </source>
</evidence>
<dbReference type="SMART" id="SM00704">
    <property type="entry name" value="ZnF_CDGSH"/>
    <property type="match status" value="2"/>
</dbReference>
<keyword evidence="4" id="KW-0411">Iron-sulfur</keyword>
<protein>
    <submittedName>
        <fullName evidence="6">Iron sulfur-containing domain, CDGSH-type</fullName>
    </submittedName>
</protein>
<evidence type="ECO:0000256" key="3">
    <source>
        <dbReference type="ARBA" id="ARBA00023004"/>
    </source>
</evidence>
<keyword evidence="3" id="KW-0408">Iron</keyword>
<name>A0A098AVL5_DESHA</name>
<dbReference type="InterPro" id="IPR016548">
    <property type="entry name" value="UCP009180"/>
</dbReference>
<dbReference type="InterPro" id="IPR018967">
    <property type="entry name" value="FeS-contain_CDGSH-typ"/>
</dbReference>
<accession>A0A098AVL5</accession>
<keyword evidence="2" id="KW-0479">Metal-binding</keyword>
<dbReference type="GO" id="GO:0051537">
    <property type="term" value="F:2 iron, 2 sulfur cluster binding"/>
    <property type="evidence" value="ECO:0007669"/>
    <property type="project" value="UniProtKB-KW"/>
</dbReference>
<dbReference type="GO" id="GO:0005737">
    <property type="term" value="C:cytoplasm"/>
    <property type="evidence" value="ECO:0007669"/>
    <property type="project" value="UniProtKB-ARBA"/>
</dbReference>
<reference evidence="6" key="1">
    <citation type="submission" date="2014-07" db="EMBL/GenBank/DDBJ databases">
        <authorList>
            <person name="Hornung V.Bastian."/>
        </authorList>
    </citation>
    <scope>NUCLEOTIDE SEQUENCE</scope>
    <source>
        <strain evidence="6">PCE-S</strain>
    </source>
</reference>
<dbReference type="PANTHER" id="PTHR46491:SF3">
    <property type="entry name" value="CDGSH IRON-SULFUR DOMAIN-CONTAINING PROTEIN 3, MITOCHONDRIAL"/>
    <property type="match status" value="1"/>
</dbReference>
<dbReference type="RefSeq" id="WP_144677315.1">
    <property type="nucleotide sequence ID" value="NZ_LK996017.1"/>
</dbReference>
<feature type="domain" description="Iron-binding zinc finger CDGSH type" evidence="5">
    <location>
        <begin position="188"/>
        <end position="225"/>
    </location>
</feature>
<proteinExistence type="predicted"/>
<dbReference type="PANTHER" id="PTHR46491">
    <property type="entry name" value="CDGSH IRON SULFUR DOMAIN PROTEIN HOMOLOG"/>
    <property type="match status" value="1"/>
</dbReference>